<evidence type="ECO:0000256" key="1">
    <source>
        <dbReference type="SAM" id="Coils"/>
    </source>
</evidence>
<evidence type="ECO:0000256" key="2">
    <source>
        <dbReference type="SAM" id="MobiDB-lite"/>
    </source>
</evidence>
<feature type="compositionally biased region" description="Polar residues" evidence="2">
    <location>
        <begin position="144"/>
        <end position="153"/>
    </location>
</feature>
<protein>
    <recommendedName>
        <fullName evidence="5">Retrotransposon gag domain-containing protein</fullName>
    </recommendedName>
</protein>
<keyword evidence="4" id="KW-1185">Reference proteome</keyword>
<dbReference type="PANTHER" id="PTHR33067">
    <property type="entry name" value="RNA-DIRECTED DNA POLYMERASE-RELATED"/>
    <property type="match status" value="1"/>
</dbReference>
<gene>
    <name evidence="3" type="ORF">CXB51_005838</name>
</gene>
<name>A0A8J6D5J2_9ROSI</name>
<evidence type="ECO:0000313" key="3">
    <source>
        <dbReference type="EMBL" id="KAG8499357.1"/>
    </source>
</evidence>
<feature type="region of interest" description="Disordered" evidence="2">
    <location>
        <begin position="143"/>
        <end position="167"/>
    </location>
</feature>
<sequence>MDLETLNDAWERYKDLMRRCPHHGLPLWLQVQTFYNCVNPSTRQMIDAAAGGTINNKTPEEAYEFIEEMSLNNYHWQVMRTKPTKTAVHPVMQYEASEGGSSNSEYQPYGHNMENEQLNYMGNNPRSQNNPYSNTYNAGWRNHPNFSWGGQANQRPPPPSGFQQPPYQQDKKLNLEEMLSKFISMSEIHFQNIEIALKNQQASIQRLKTQIGQLSKLIFKQPQGSLPSNTKPNLREQLNVINVQGEEGSVEPEPESREEIMVSKDEMPNAMKFLKEILPNKRKLDEALHVELNAVCSVILHNKLPNKLKDPGSFTIPCLIGSLDVNNELADVRASINIMPYKMFKQLGLGKPKQTRISIQLADKTIRFPRGIIEDLLVKIDKFILPVGFVALDIEEDSNTPLILGRPFLASVRMIIDVGTGELTLRLGGETITLQEMSSKDVHEPCSSHNKRPVHEERMLQIEELDEWRTHKLRTYDKPKLRQNELNTSPNQLKVGEKVLSAATDPHIVTTKLNEEIPLTVLSIFPFGTVEVANRVFEHRFAKSTRPDTRPCFRPCERHKRKHGHAIRLCKNRVKVVFPNTARDKLTRMCERAVGKSANMTRVGDTPVPSTHGRHCQNNTGVCRDTQP</sequence>
<accession>A0A8J6D5J2</accession>
<feature type="coiled-coil region" evidence="1">
    <location>
        <begin position="190"/>
        <end position="217"/>
    </location>
</feature>
<dbReference type="OrthoDB" id="1305902at2759"/>
<dbReference type="Proteomes" id="UP000701853">
    <property type="component" value="Chromosome 3"/>
</dbReference>
<proteinExistence type="predicted"/>
<reference evidence="3 4" key="1">
    <citation type="journal article" date="2021" name="bioRxiv">
        <title>The Gossypium anomalum genome as a resource for cotton improvement and evolutionary analysis of hybrid incompatibility.</title>
        <authorList>
            <person name="Grover C.E."/>
            <person name="Yuan D."/>
            <person name="Arick M.A."/>
            <person name="Miller E.R."/>
            <person name="Hu G."/>
            <person name="Peterson D.G."/>
            <person name="Wendel J.F."/>
            <person name="Udall J.A."/>
        </authorList>
    </citation>
    <scope>NUCLEOTIDE SEQUENCE [LARGE SCALE GENOMIC DNA]</scope>
    <source>
        <strain evidence="3">JFW-Udall</strain>
        <tissue evidence="3">Leaf</tissue>
    </source>
</reference>
<dbReference type="AlphaFoldDB" id="A0A8J6D5J2"/>
<keyword evidence="1" id="KW-0175">Coiled coil</keyword>
<dbReference type="CDD" id="cd00303">
    <property type="entry name" value="retropepsin_like"/>
    <property type="match status" value="1"/>
</dbReference>
<comment type="caution">
    <text evidence="3">The sequence shown here is derived from an EMBL/GenBank/DDBJ whole genome shotgun (WGS) entry which is preliminary data.</text>
</comment>
<feature type="region of interest" description="Disordered" evidence="2">
    <location>
        <begin position="600"/>
        <end position="628"/>
    </location>
</feature>
<dbReference type="EMBL" id="JAHUZN010000003">
    <property type="protein sequence ID" value="KAG8499357.1"/>
    <property type="molecule type" value="Genomic_DNA"/>
</dbReference>
<evidence type="ECO:0008006" key="5">
    <source>
        <dbReference type="Google" id="ProtNLM"/>
    </source>
</evidence>
<dbReference type="InterPro" id="IPR021109">
    <property type="entry name" value="Peptidase_aspartic_dom_sf"/>
</dbReference>
<dbReference type="PANTHER" id="PTHR33067:SF35">
    <property type="entry name" value="ASPARTIC PEPTIDASE DDI1-TYPE DOMAIN-CONTAINING PROTEIN"/>
    <property type="match status" value="1"/>
</dbReference>
<organism evidence="3 4">
    <name type="scientific">Gossypium anomalum</name>
    <dbReference type="NCBI Taxonomy" id="47600"/>
    <lineage>
        <taxon>Eukaryota</taxon>
        <taxon>Viridiplantae</taxon>
        <taxon>Streptophyta</taxon>
        <taxon>Embryophyta</taxon>
        <taxon>Tracheophyta</taxon>
        <taxon>Spermatophyta</taxon>
        <taxon>Magnoliopsida</taxon>
        <taxon>eudicotyledons</taxon>
        <taxon>Gunneridae</taxon>
        <taxon>Pentapetalae</taxon>
        <taxon>rosids</taxon>
        <taxon>malvids</taxon>
        <taxon>Malvales</taxon>
        <taxon>Malvaceae</taxon>
        <taxon>Malvoideae</taxon>
        <taxon>Gossypium</taxon>
    </lineage>
</organism>
<feature type="compositionally biased region" description="Polar residues" evidence="2">
    <location>
        <begin position="616"/>
        <end position="628"/>
    </location>
</feature>
<dbReference type="Gene3D" id="2.40.70.10">
    <property type="entry name" value="Acid Proteases"/>
    <property type="match status" value="1"/>
</dbReference>
<evidence type="ECO:0000313" key="4">
    <source>
        <dbReference type="Proteomes" id="UP000701853"/>
    </source>
</evidence>